<keyword evidence="1" id="KW-0812">Transmembrane</keyword>
<gene>
    <name evidence="2" type="ORF">ACFODW_13005</name>
</gene>
<accession>A0ABV7A8U6</accession>
<evidence type="ECO:0000256" key="1">
    <source>
        <dbReference type="SAM" id="Phobius"/>
    </source>
</evidence>
<dbReference type="InterPro" id="IPR009293">
    <property type="entry name" value="UPF0478"/>
</dbReference>
<keyword evidence="1" id="KW-1133">Transmembrane helix</keyword>
<dbReference type="Proteomes" id="UP001595387">
    <property type="component" value="Unassembled WGS sequence"/>
</dbReference>
<comment type="caution">
    <text evidence="2">The sequence shown here is derived from an EMBL/GenBank/DDBJ whole genome shotgun (WGS) entry which is preliminary data.</text>
</comment>
<evidence type="ECO:0000313" key="3">
    <source>
        <dbReference type="Proteomes" id="UP001595387"/>
    </source>
</evidence>
<organism evidence="2 3">
    <name type="scientific">Virgibacillus sediminis</name>
    <dbReference type="NCBI Taxonomy" id="202260"/>
    <lineage>
        <taxon>Bacteria</taxon>
        <taxon>Bacillati</taxon>
        <taxon>Bacillota</taxon>
        <taxon>Bacilli</taxon>
        <taxon>Bacillales</taxon>
        <taxon>Bacillaceae</taxon>
        <taxon>Virgibacillus</taxon>
    </lineage>
</organism>
<dbReference type="EMBL" id="JBHRRZ010000034">
    <property type="protein sequence ID" value="MFC2949234.1"/>
    <property type="molecule type" value="Genomic_DNA"/>
</dbReference>
<sequence>MDWLGIGVIIIGIALLVLVILLIKPLNKLSGVLENLQKTTDDLPETVTNLTAQTKEALSTSTDTLHHVNNQVKELSPIFYIVGDAGRATNQLSNSMVNAVTKMESKTQDASNLSYRKNLEGIYGALTLGYILFQKRNEFSAPRKGSADVR</sequence>
<dbReference type="Pfam" id="PF06103">
    <property type="entry name" value="DUF948"/>
    <property type="match status" value="1"/>
</dbReference>
<feature type="transmembrane region" description="Helical" evidence="1">
    <location>
        <begin position="6"/>
        <end position="23"/>
    </location>
</feature>
<proteinExistence type="predicted"/>
<keyword evidence="3" id="KW-1185">Reference proteome</keyword>
<reference evidence="3" key="1">
    <citation type="journal article" date="2019" name="Int. J. Syst. Evol. Microbiol.">
        <title>The Global Catalogue of Microorganisms (GCM) 10K type strain sequencing project: providing services to taxonomists for standard genome sequencing and annotation.</title>
        <authorList>
            <consortium name="The Broad Institute Genomics Platform"/>
            <consortium name="The Broad Institute Genome Sequencing Center for Infectious Disease"/>
            <person name="Wu L."/>
            <person name="Ma J."/>
        </authorList>
    </citation>
    <scope>NUCLEOTIDE SEQUENCE [LARGE SCALE GENOMIC DNA]</scope>
    <source>
        <strain evidence="3">KCTC 13193</strain>
    </source>
</reference>
<dbReference type="RefSeq" id="WP_390307135.1">
    <property type="nucleotide sequence ID" value="NZ_JBHRRZ010000034.1"/>
</dbReference>
<evidence type="ECO:0000313" key="2">
    <source>
        <dbReference type="EMBL" id="MFC2949234.1"/>
    </source>
</evidence>
<protein>
    <submittedName>
        <fullName evidence="2">DUF948 domain-containing protein</fullName>
    </submittedName>
</protein>
<name>A0ABV7A8U6_9BACI</name>
<dbReference type="PANTHER" id="PTHR40070">
    <property type="entry name" value="UPF0478 PROTEIN YTXG"/>
    <property type="match status" value="1"/>
</dbReference>
<dbReference type="PANTHER" id="PTHR40070:SF1">
    <property type="entry name" value="UPF0478 PROTEIN YTXG"/>
    <property type="match status" value="1"/>
</dbReference>
<keyword evidence="1" id="KW-0472">Membrane</keyword>